<dbReference type="RefSeq" id="XP_018384317.1">
    <property type="nucleotide sequence ID" value="XM_018530463.1"/>
</dbReference>
<dbReference type="Proteomes" id="UP000077248">
    <property type="component" value="Unassembled WGS sequence"/>
</dbReference>
<dbReference type="VEuPathDB" id="FungiDB:CC77DRAFT_174807"/>
<accession>A0A177DHD3</accession>
<sequence>MQRTLNESFSSTKWSSRGWTFQEFVLSHRVLLFLSEDVVFYCSNGVACESKSFGDDLYRTFSPMEQPDLHQESSIQNCGFLHKLPRNDATLIEIIEQYEGNYIQLLSFYIGRNLTYDTDVLNAFSGIINAQSVLLGDFESGMPLRLFARALFLSVTPQSGPLSRRNGFPSWSWIGWKLEVGSPRTVLNDGGYRHFRHRGYWPLV</sequence>
<protein>
    <recommendedName>
        <fullName evidence="3">Heterokaryon incompatibility domain-containing protein</fullName>
    </recommendedName>
</protein>
<dbReference type="AlphaFoldDB" id="A0A177DHD3"/>
<dbReference type="GeneID" id="29116057"/>
<dbReference type="KEGG" id="aalt:CC77DRAFT_174807"/>
<organism evidence="1 2">
    <name type="scientific">Alternaria alternata</name>
    <name type="common">Alternaria rot fungus</name>
    <name type="synonym">Torula alternata</name>
    <dbReference type="NCBI Taxonomy" id="5599"/>
    <lineage>
        <taxon>Eukaryota</taxon>
        <taxon>Fungi</taxon>
        <taxon>Dikarya</taxon>
        <taxon>Ascomycota</taxon>
        <taxon>Pezizomycotina</taxon>
        <taxon>Dothideomycetes</taxon>
        <taxon>Pleosporomycetidae</taxon>
        <taxon>Pleosporales</taxon>
        <taxon>Pleosporineae</taxon>
        <taxon>Pleosporaceae</taxon>
        <taxon>Alternaria</taxon>
        <taxon>Alternaria sect. Alternaria</taxon>
        <taxon>Alternaria alternata complex</taxon>
    </lineage>
</organism>
<gene>
    <name evidence="1" type="ORF">CC77DRAFT_174807</name>
</gene>
<dbReference type="PANTHER" id="PTHR33112:SF12">
    <property type="entry name" value="HETEROKARYON INCOMPATIBILITY DOMAIN-CONTAINING PROTEIN"/>
    <property type="match status" value="1"/>
</dbReference>
<reference evidence="1 2" key="1">
    <citation type="submission" date="2016-05" db="EMBL/GenBank/DDBJ databases">
        <title>Comparative analysis of secretome profiles of manganese(II)-oxidizing ascomycete fungi.</title>
        <authorList>
            <consortium name="DOE Joint Genome Institute"/>
            <person name="Zeiner C.A."/>
            <person name="Purvine S.O."/>
            <person name="Zink E.M."/>
            <person name="Wu S."/>
            <person name="Pasa-Tolic L."/>
            <person name="Chaput D.L."/>
            <person name="Haridas S."/>
            <person name="Grigoriev I.V."/>
            <person name="Santelli C.M."/>
            <person name="Hansel C.M."/>
        </authorList>
    </citation>
    <scope>NUCLEOTIDE SEQUENCE [LARGE SCALE GENOMIC DNA]</scope>
    <source>
        <strain evidence="1 2">SRC1lrK2f</strain>
    </source>
</reference>
<dbReference type="EMBL" id="KV441482">
    <property type="protein sequence ID" value="OAG18896.1"/>
    <property type="molecule type" value="Genomic_DNA"/>
</dbReference>
<dbReference type="STRING" id="5599.A0A177DHD3"/>
<proteinExistence type="predicted"/>
<name>A0A177DHD3_ALTAL</name>
<dbReference type="PANTHER" id="PTHR33112">
    <property type="entry name" value="DOMAIN PROTEIN, PUTATIVE-RELATED"/>
    <property type="match status" value="1"/>
</dbReference>
<evidence type="ECO:0000313" key="2">
    <source>
        <dbReference type="Proteomes" id="UP000077248"/>
    </source>
</evidence>
<evidence type="ECO:0008006" key="3">
    <source>
        <dbReference type="Google" id="ProtNLM"/>
    </source>
</evidence>
<keyword evidence="2" id="KW-1185">Reference proteome</keyword>
<evidence type="ECO:0000313" key="1">
    <source>
        <dbReference type="EMBL" id="OAG18896.1"/>
    </source>
</evidence>